<dbReference type="GO" id="GO:0065003">
    <property type="term" value="P:protein-containing complex assembly"/>
    <property type="evidence" value="ECO:0007669"/>
    <property type="project" value="InterPro"/>
</dbReference>
<keyword evidence="5 6" id="KW-0535">Nitrogen fixation</keyword>
<dbReference type="InterPro" id="IPR000510">
    <property type="entry name" value="Nase/OxRdtase_comp1"/>
</dbReference>
<comment type="function">
    <text evidence="1">This protein may play a role in the biosynthesis of the prosthetic group of nitrogenase (FeMo cofactor).</text>
</comment>
<evidence type="ECO:0000256" key="2">
    <source>
        <dbReference type="ARBA" id="ARBA00005155"/>
    </source>
</evidence>
<dbReference type="UniPathway" id="UPA00782"/>
<evidence type="ECO:0000313" key="10">
    <source>
        <dbReference type="Proteomes" id="UP000078507"/>
    </source>
</evidence>
<accession>A0A178XWG2</accession>
<comment type="similarity">
    <text evidence="3 6">Belongs to the NifD/NifK/NifE/NifN family.</text>
</comment>
<name>A0A178XWG2_SINSA</name>
<evidence type="ECO:0000256" key="5">
    <source>
        <dbReference type="ARBA" id="ARBA00023231"/>
    </source>
</evidence>
<dbReference type="InterPro" id="IPR000318">
    <property type="entry name" value="Nase_comp1_CS"/>
</dbReference>
<dbReference type="Proteomes" id="UP000078507">
    <property type="component" value="Unassembled WGS sequence"/>
</dbReference>
<dbReference type="PANTHER" id="PTHR33712">
    <property type="entry name" value="LIGHT-INDEPENDENT PROTOCHLOROPHYLLIDE REDUCTASE SUBUNIT B"/>
    <property type="match status" value="1"/>
</dbReference>
<dbReference type="NCBIfam" id="TIGR01285">
    <property type="entry name" value="nifN"/>
    <property type="match status" value="1"/>
</dbReference>
<evidence type="ECO:0000256" key="3">
    <source>
        <dbReference type="ARBA" id="ARBA00011002"/>
    </source>
</evidence>
<dbReference type="Pfam" id="PF00148">
    <property type="entry name" value="Oxidored_nitro"/>
    <property type="match status" value="1"/>
</dbReference>
<sequence length="468" mass="50835">MVHVYPQTKSATVNPLKSSQPLGAALAFLGVEGAVPLFHGSQGCTSFALVLCVRHFKETVPLQTTAMDELATVVGGAGHLEEAILNLKERANPRLIGICTTALAETRSEDFARQIANIETMRAEELGAEIVLANTPDFDGALEEGWAKAVAAMIERITRPGQQAPRSKRARVIERSTKPREQPWKRKKVAILPGWHLTVADIEHLREMVESFGLKPVILPDVSGSLDGTVPDRWMPVTYGGTSVEDIQELGTAVQCIGVGEHMRRPAELLQKLTGVPYILFQSLTGLKNVDRFVSLLSEISGVSAPAKIHRCRSQLQDAMLDGHFHFAGKKIAIAAEPDQLYQFATFFTGLGAEMVAAVTTTGASEILEKVPAESIQIGDLGDFEDLAGGADLLVTHSHGRQAAERLGIPLLRVGFPAFDRLGSQHKLTILYRGTRDLIFEAANIFQANQHTPSPEIVDALRKRRNAG</sequence>
<dbReference type="EMBL" id="LNQB01000089">
    <property type="protein sequence ID" value="OAP39640.1"/>
    <property type="molecule type" value="Genomic_DNA"/>
</dbReference>
<evidence type="ECO:0000256" key="4">
    <source>
        <dbReference type="ARBA" id="ARBA00013282"/>
    </source>
</evidence>
<dbReference type="RefSeq" id="WP_066877756.1">
    <property type="nucleotide sequence ID" value="NZ_LNQB01000089.1"/>
</dbReference>
<dbReference type="AlphaFoldDB" id="A0A178XWG2"/>
<evidence type="ECO:0000313" key="9">
    <source>
        <dbReference type="EMBL" id="OAP39640.1"/>
    </source>
</evidence>
<comment type="pathway">
    <text evidence="2">Cofactor biosynthesis; Fe-Mo cofactor biosynthesis.</text>
</comment>
<feature type="region of interest" description="Disordered" evidence="7">
    <location>
        <begin position="160"/>
        <end position="179"/>
    </location>
</feature>
<dbReference type="InterPro" id="IPR005975">
    <property type="entry name" value="Nase_Mo-Fe_CF"/>
</dbReference>
<gene>
    <name evidence="9" type="ORF">ATB98_04790</name>
</gene>
<evidence type="ECO:0000256" key="7">
    <source>
        <dbReference type="SAM" id="MobiDB-lite"/>
    </source>
</evidence>
<dbReference type="OrthoDB" id="9800746at2"/>
<dbReference type="InterPro" id="IPR050152">
    <property type="entry name" value="ChlB/BchB/BchZ"/>
</dbReference>
<dbReference type="PANTHER" id="PTHR33712:SF7">
    <property type="entry name" value="LIGHT-INDEPENDENT PROTOCHLOROPHYLLIDE REDUCTASE SUBUNIT B"/>
    <property type="match status" value="1"/>
</dbReference>
<protein>
    <recommendedName>
        <fullName evidence="4">Nitrogenase iron-molybdenum cofactor biosynthesis protein NifN</fullName>
    </recommendedName>
</protein>
<evidence type="ECO:0000256" key="6">
    <source>
        <dbReference type="RuleBase" id="RU004021"/>
    </source>
</evidence>
<dbReference type="CDD" id="cd01966">
    <property type="entry name" value="Nitrogenase_NifN_1"/>
    <property type="match status" value="1"/>
</dbReference>
<feature type="domain" description="Nitrogenase/oxidoreductase component 1" evidence="8">
    <location>
        <begin position="19"/>
        <end position="446"/>
    </location>
</feature>
<keyword evidence="10" id="KW-1185">Reference proteome</keyword>
<dbReference type="PROSITE" id="PS00699">
    <property type="entry name" value="NITROGENASE_1_1"/>
    <property type="match status" value="1"/>
</dbReference>
<comment type="caution">
    <text evidence="9">The sequence shown here is derived from an EMBL/GenBank/DDBJ whole genome shotgun (WGS) entry which is preliminary data.</text>
</comment>
<dbReference type="Gene3D" id="3.40.50.1980">
    <property type="entry name" value="Nitrogenase molybdenum iron protein domain"/>
    <property type="match status" value="3"/>
</dbReference>
<dbReference type="SUPFAM" id="SSF53807">
    <property type="entry name" value="Helical backbone' metal receptor"/>
    <property type="match status" value="1"/>
</dbReference>
<dbReference type="STRING" id="36856.ATB98_04790"/>
<evidence type="ECO:0000259" key="8">
    <source>
        <dbReference type="Pfam" id="PF00148"/>
    </source>
</evidence>
<dbReference type="GO" id="GO:0016163">
    <property type="term" value="F:nitrogenase activity"/>
    <property type="evidence" value="ECO:0007669"/>
    <property type="project" value="InterPro"/>
</dbReference>
<reference evidence="9 10" key="1">
    <citation type="submission" date="2015-11" db="EMBL/GenBank/DDBJ databases">
        <title>Ensifer anhuiense sp. nov., an effective nitrogen fixation bacterium with Glycine soja.</title>
        <authorList>
            <person name="Yan H."/>
            <person name="Chen W."/>
        </authorList>
    </citation>
    <scope>NUCLEOTIDE SEQUENCE [LARGE SCALE GENOMIC DNA]</scope>
    <source>
        <strain evidence="9 10">LMG 7837</strain>
    </source>
</reference>
<organism evidence="9 10">
    <name type="scientific">Sinorhizobium saheli</name>
    <dbReference type="NCBI Taxonomy" id="36856"/>
    <lineage>
        <taxon>Bacteria</taxon>
        <taxon>Pseudomonadati</taxon>
        <taxon>Pseudomonadota</taxon>
        <taxon>Alphaproteobacteria</taxon>
        <taxon>Hyphomicrobiales</taxon>
        <taxon>Rhizobiaceae</taxon>
        <taxon>Sinorhizobium/Ensifer group</taxon>
        <taxon>Sinorhizobium</taxon>
    </lineage>
</organism>
<evidence type="ECO:0000256" key="1">
    <source>
        <dbReference type="ARBA" id="ARBA00003171"/>
    </source>
</evidence>
<proteinExistence type="inferred from homology"/>
<dbReference type="Gene3D" id="6.10.250.1090">
    <property type="match status" value="1"/>
</dbReference>